<proteinExistence type="predicted"/>
<evidence type="ECO:0000313" key="2">
    <source>
        <dbReference type="Proteomes" id="UP000075604"/>
    </source>
</evidence>
<dbReference type="AlphaFoldDB" id="A0A150PTA3"/>
<gene>
    <name evidence="1" type="ORF">BE04_01640</name>
</gene>
<accession>A0A150PTA3</accession>
<reference evidence="1 2" key="1">
    <citation type="submission" date="2014-02" db="EMBL/GenBank/DDBJ databases">
        <title>The small core and large imbalanced accessory genome model reveals a collaborative survival strategy of Sorangium cellulosum strains in nature.</title>
        <authorList>
            <person name="Han K."/>
            <person name="Peng R."/>
            <person name="Blom J."/>
            <person name="Li Y.-Z."/>
        </authorList>
    </citation>
    <scope>NUCLEOTIDE SEQUENCE [LARGE SCALE GENOMIC DNA]</scope>
    <source>
        <strain evidence="1 2">So0157-18</strain>
    </source>
</reference>
<dbReference type="EMBL" id="JELX01001443">
    <property type="protein sequence ID" value="KYF58991.1"/>
    <property type="molecule type" value="Genomic_DNA"/>
</dbReference>
<evidence type="ECO:0000313" key="1">
    <source>
        <dbReference type="EMBL" id="KYF58991.1"/>
    </source>
</evidence>
<sequence length="428" mass="45960">MPWVEVPDVAEVEGAFEEGRDPYAAYADAVLAALEADVSGRVVIFRADFVANVRAWRSNSAALEIALRDRMGVSLAETNAFLNAQNRITGFVRQFMDASDGFEESPVPADLRAVVDTVLKPRFDTLADQMKDNLNLWTGGGLDLEQTQLYQTISAFAGAMSTVGEGVEAYAEVMQTLVHATTRIGVGFVPVVGPALDLCEAVTGKAFCLPAGRALSDEERIFSGVGFGLGAAVGPMWRAVKTSSGLRPAAIRVAGEIAEIEEAFAQIVKTNRVRGYKTLTGAITKFEVDIFEKKAAKFLVDDGRSLVGVGDDGVREVVGIPKHSSPGGSEGAAPDFVSISSGYRLIISEAKGGTIPVRKVREQLTNAMKALKDKGLDGDVARVELIMEQGAGFNDPNITVRDGYLFNWKTGKNVTLIDFDKFIMVIRL</sequence>
<comment type="caution">
    <text evidence="1">The sequence shown here is derived from an EMBL/GenBank/DDBJ whole genome shotgun (WGS) entry which is preliminary data.</text>
</comment>
<organism evidence="1 2">
    <name type="scientific">Sorangium cellulosum</name>
    <name type="common">Polyangium cellulosum</name>
    <dbReference type="NCBI Taxonomy" id="56"/>
    <lineage>
        <taxon>Bacteria</taxon>
        <taxon>Pseudomonadati</taxon>
        <taxon>Myxococcota</taxon>
        <taxon>Polyangia</taxon>
        <taxon>Polyangiales</taxon>
        <taxon>Polyangiaceae</taxon>
        <taxon>Sorangium</taxon>
    </lineage>
</organism>
<protein>
    <submittedName>
        <fullName evidence="1">Uncharacterized protein</fullName>
    </submittedName>
</protein>
<dbReference type="Proteomes" id="UP000075604">
    <property type="component" value="Unassembled WGS sequence"/>
</dbReference>
<name>A0A150PTA3_SORCE</name>